<dbReference type="InterPro" id="IPR002110">
    <property type="entry name" value="Ankyrin_rpt"/>
</dbReference>
<feature type="region of interest" description="Disordered" evidence="4">
    <location>
        <begin position="1"/>
        <end position="52"/>
    </location>
</feature>
<accession>A0A8S3ZPB4</accession>
<dbReference type="PRINTS" id="PR01415">
    <property type="entry name" value="ANKYRIN"/>
</dbReference>
<dbReference type="PROSITE" id="PS50297">
    <property type="entry name" value="ANK_REP_REGION"/>
    <property type="match status" value="2"/>
</dbReference>
<feature type="compositionally biased region" description="Low complexity" evidence="4">
    <location>
        <begin position="37"/>
        <end position="48"/>
    </location>
</feature>
<evidence type="ECO:0000256" key="2">
    <source>
        <dbReference type="ARBA" id="ARBA00023043"/>
    </source>
</evidence>
<dbReference type="Gene3D" id="1.25.40.20">
    <property type="entry name" value="Ankyrin repeat-containing domain"/>
    <property type="match status" value="1"/>
</dbReference>
<dbReference type="Pfam" id="PF12796">
    <property type="entry name" value="Ank_2"/>
    <property type="match status" value="1"/>
</dbReference>
<feature type="repeat" description="ANK" evidence="3">
    <location>
        <begin position="204"/>
        <end position="236"/>
    </location>
</feature>
<evidence type="ECO:0000256" key="3">
    <source>
        <dbReference type="PROSITE-ProRule" id="PRU00023"/>
    </source>
</evidence>
<keyword evidence="6" id="KW-1185">Reference proteome</keyword>
<proteinExistence type="predicted"/>
<name>A0A8S3ZPB4_9EUPU</name>
<dbReference type="InterPro" id="IPR036770">
    <property type="entry name" value="Ankyrin_rpt-contain_sf"/>
</dbReference>
<dbReference type="OrthoDB" id="6279784at2759"/>
<keyword evidence="2 3" id="KW-0040">ANK repeat</keyword>
<dbReference type="SMART" id="SM00248">
    <property type="entry name" value="ANK"/>
    <property type="match status" value="2"/>
</dbReference>
<feature type="compositionally biased region" description="Basic and acidic residues" evidence="4">
    <location>
        <begin position="1"/>
        <end position="10"/>
    </location>
</feature>
<dbReference type="SUPFAM" id="SSF48403">
    <property type="entry name" value="Ankyrin repeat"/>
    <property type="match status" value="1"/>
</dbReference>
<evidence type="ECO:0000256" key="1">
    <source>
        <dbReference type="ARBA" id="ARBA00022737"/>
    </source>
</evidence>
<comment type="caution">
    <text evidence="5">The sequence shown here is derived from an EMBL/GenBank/DDBJ whole genome shotgun (WGS) entry which is preliminary data.</text>
</comment>
<sequence length="384" mass="42187">MEVEEHHDGEEAAATIQTLQTGGGSSLPTRGPDEKATSSSSTSSFSSSAVVDNGDNGRYTRCALNMAFPSTHPPRQQTLVPPLPSTIHFPTLSFMGPAQLKPIDLSTPLSVTSMTLDPDIASRIQAMYVDREMSVYAPKSSKSRAIVPVYCRHQLWPNRKHVFSKLGVPCISDRQLLTAVRNADSSKVLHYLEEGADPNVSDSKGRTPLHIAASQGLSDIASHLLSWRADPNRKDILENTPLHLAACRGDTRVVNILLRNGANINLKDGVGRTPLCIVQSRLGTLRRDRSISTDKLISECQMISDILRIHCSIQPYRSVQADVHSIAAENVLSASAIDDLCSMMKTISTREQADEIADTMIETMSQLRIKAEEEQQRKYYLSIL</sequence>
<dbReference type="PANTHER" id="PTHR24171:SF9">
    <property type="entry name" value="ANKYRIN REPEAT DOMAIN-CONTAINING PROTEIN 39"/>
    <property type="match status" value="1"/>
</dbReference>
<feature type="repeat" description="ANK" evidence="3">
    <location>
        <begin position="237"/>
        <end position="269"/>
    </location>
</feature>
<dbReference type="EMBL" id="CAJHNH020004602">
    <property type="protein sequence ID" value="CAG5131373.1"/>
    <property type="molecule type" value="Genomic_DNA"/>
</dbReference>
<dbReference type="PANTHER" id="PTHR24171">
    <property type="entry name" value="ANKYRIN REPEAT DOMAIN-CONTAINING PROTEIN 39-RELATED"/>
    <property type="match status" value="1"/>
</dbReference>
<dbReference type="AlphaFoldDB" id="A0A8S3ZPB4"/>
<evidence type="ECO:0000313" key="5">
    <source>
        <dbReference type="EMBL" id="CAG5131373.1"/>
    </source>
</evidence>
<organism evidence="5 6">
    <name type="scientific">Candidula unifasciata</name>
    <dbReference type="NCBI Taxonomy" id="100452"/>
    <lineage>
        <taxon>Eukaryota</taxon>
        <taxon>Metazoa</taxon>
        <taxon>Spiralia</taxon>
        <taxon>Lophotrochozoa</taxon>
        <taxon>Mollusca</taxon>
        <taxon>Gastropoda</taxon>
        <taxon>Heterobranchia</taxon>
        <taxon>Euthyneura</taxon>
        <taxon>Panpulmonata</taxon>
        <taxon>Eupulmonata</taxon>
        <taxon>Stylommatophora</taxon>
        <taxon>Helicina</taxon>
        <taxon>Helicoidea</taxon>
        <taxon>Geomitridae</taxon>
        <taxon>Candidula</taxon>
    </lineage>
</organism>
<protein>
    <recommendedName>
        <fullName evidence="7">Ankyrin repeat domain-containing protein 54</fullName>
    </recommendedName>
</protein>
<dbReference type="PROSITE" id="PS50088">
    <property type="entry name" value="ANK_REPEAT"/>
    <property type="match status" value="2"/>
</dbReference>
<evidence type="ECO:0008006" key="7">
    <source>
        <dbReference type="Google" id="ProtNLM"/>
    </source>
</evidence>
<dbReference type="Proteomes" id="UP000678393">
    <property type="component" value="Unassembled WGS sequence"/>
</dbReference>
<evidence type="ECO:0000313" key="6">
    <source>
        <dbReference type="Proteomes" id="UP000678393"/>
    </source>
</evidence>
<evidence type="ECO:0000256" key="4">
    <source>
        <dbReference type="SAM" id="MobiDB-lite"/>
    </source>
</evidence>
<keyword evidence="1" id="KW-0677">Repeat</keyword>
<reference evidence="5" key="1">
    <citation type="submission" date="2021-04" db="EMBL/GenBank/DDBJ databases">
        <authorList>
            <consortium name="Molecular Ecology Group"/>
        </authorList>
    </citation>
    <scope>NUCLEOTIDE SEQUENCE</scope>
</reference>
<gene>
    <name evidence="5" type="ORF">CUNI_LOCUS16931</name>
</gene>